<comment type="subcellular location">
    <subcellularLocation>
        <location evidence="1">Cell membrane</location>
        <topology evidence="1">Lipid-anchor</topology>
        <topology evidence="1">GPI-anchor</topology>
    </subcellularLocation>
</comment>
<dbReference type="InterPro" id="IPR039391">
    <property type="entry name" value="Phytocyanin-like"/>
</dbReference>
<keyword evidence="8" id="KW-0449">Lipoprotein</keyword>
<dbReference type="AlphaFoldDB" id="A0A8S0Q3A8"/>
<evidence type="ECO:0000256" key="6">
    <source>
        <dbReference type="ARBA" id="ARBA00023157"/>
    </source>
</evidence>
<dbReference type="CDD" id="cd11019">
    <property type="entry name" value="OsENODL1_like"/>
    <property type="match status" value="1"/>
</dbReference>
<keyword evidence="3" id="KW-0336">GPI-anchor</keyword>
<dbReference type="Gene3D" id="2.60.40.420">
    <property type="entry name" value="Cupredoxins - blue copper proteins"/>
    <property type="match status" value="1"/>
</dbReference>
<dbReference type="EMBL" id="CACTIH010000536">
    <property type="protein sequence ID" value="CAA2961381.1"/>
    <property type="molecule type" value="Genomic_DNA"/>
</dbReference>
<gene>
    <name evidence="11" type="ORF">OLEA9_A087624</name>
</gene>
<dbReference type="Gramene" id="OE9A087624T1">
    <property type="protein sequence ID" value="OE9A087624C1"/>
    <property type="gene ID" value="OE9A087624"/>
</dbReference>
<keyword evidence="7" id="KW-0325">Glycoprotein</keyword>
<evidence type="ECO:0000259" key="10">
    <source>
        <dbReference type="PROSITE" id="PS51485"/>
    </source>
</evidence>
<evidence type="ECO:0000256" key="7">
    <source>
        <dbReference type="ARBA" id="ARBA00023180"/>
    </source>
</evidence>
<evidence type="ECO:0000313" key="12">
    <source>
        <dbReference type="Proteomes" id="UP000594638"/>
    </source>
</evidence>
<sequence>MASTPYPRKCLEMLGNQTVVFLLCVLSEAREFVIEGENNLWAVPSSVDEFNKWPEKTRFQIGDSLVLMYDSKTDSVLEVTEEDYKICNNANPIKSHHDGETTISLEKSGLFFFISGAEEYCQMGQKLEVMVLSNKHGSSHQSIVQAPPPHHHRHHYHAPVLAQNNDCTGLKATVGFTCGTAAMGSLEASRTWPMCIAMSRMRTGHDLHTVTQKLTRNA</sequence>
<dbReference type="Pfam" id="PF02298">
    <property type="entry name" value="Cu_bind_like"/>
    <property type="match status" value="1"/>
</dbReference>
<keyword evidence="4" id="KW-0732">Signal</keyword>
<dbReference type="GO" id="GO:0009055">
    <property type="term" value="F:electron transfer activity"/>
    <property type="evidence" value="ECO:0007669"/>
    <property type="project" value="InterPro"/>
</dbReference>
<evidence type="ECO:0000256" key="8">
    <source>
        <dbReference type="ARBA" id="ARBA00023288"/>
    </source>
</evidence>
<dbReference type="FunFam" id="2.60.40.420:FF:000034">
    <property type="entry name" value="Cupredoxin superfamily protein"/>
    <property type="match status" value="1"/>
</dbReference>
<comment type="similarity">
    <text evidence="9">Belongs to the early nodulin-like (ENODL) family.</text>
</comment>
<keyword evidence="2" id="KW-1003">Cell membrane</keyword>
<keyword evidence="12" id="KW-1185">Reference proteome</keyword>
<dbReference type="InterPro" id="IPR008972">
    <property type="entry name" value="Cupredoxin"/>
</dbReference>
<evidence type="ECO:0000313" key="11">
    <source>
        <dbReference type="EMBL" id="CAA2961381.1"/>
    </source>
</evidence>
<evidence type="ECO:0000256" key="3">
    <source>
        <dbReference type="ARBA" id="ARBA00022622"/>
    </source>
</evidence>
<evidence type="ECO:0000256" key="5">
    <source>
        <dbReference type="ARBA" id="ARBA00023136"/>
    </source>
</evidence>
<dbReference type="PROSITE" id="PS51485">
    <property type="entry name" value="PHYTOCYANIN"/>
    <property type="match status" value="1"/>
</dbReference>
<dbReference type="GO" id="GO:0005886">
    <property type="term" value="C:plasma membrane"/>
    <property type="evidence" value="ECO:0007669"/>
    <property type="project" value="UniProtKB-SubCell"/>
</dbReference>
<organism evidence="11 12">
    <name type="scientific">Olea europaea subsp. europaea</name>
    <dbReference type="NCBI Taxonomy" id="158383"/>
    <lineage>
        <taxon>Eukaryota</taxon>
        <taxon>Viridiplantae</taxon>
        <taxon>Streptophyta</taxon>
        <taxon>Embryophyta</taxon>
        <taxon>Tracheophyta</taxon>
        <taxon>Spermatophyta</taxon>
        <taxon>Magnoliopsida</taxon>
        <taxon>eudicotyledons</taxon>
        <taxon>Gunneridae</taxon>
        <taxon>Pentapetalae</taxon>
        <taxon>asterids</taxon>
        <taxon>lamiids</taxon>
        <taxon>Lamiales</taxon>
        <taxon>Oleaceae</taxon>
        <taxon>Oleeae</taxon>
        <taxon>Olea</taxon>
    </lineage>
</organism>
<dbReference type="InterPro" id="IPR041846">
    <property type="entry name" value="ENL_dom"/>
</dbReference>
<dbReference type="OrthoDB" id="1937044at2759"/>
<evidence type="ECO:0000256" key="4">
    <source>
        <dbReference type="ARBA" id="ARBA00022729"/>
    </source>
</evidence>
<comment type="caution">
    <text evidence="11">The sequence shown here is derived from an EMBL/GenBank/DDBJ whole genome shotgun (WGS) entry which is preliminary data.</text>
</comment>
<protein>
    <submittedName>
        <fullName evidence="11">Early nodulin 1</fullName>
    </submittedName>
</protein>
<accession>A0A8S0Q3A8</accession>
<proteinExistence type="inferred from homology"/>
<feature type="domain" description="Phytocyanin" evidence="10">
    <location>
        <begin position="30"/>
        <end position="133"/>
    </location>
</feature>
<dbReference type="PANTHER" id="PTHR33021:SF505">
    <property type="entry name" value="EARLY NODULIN-LIKE PROTEIN 1"/>
    <property type="match status" value="1"/>
</dbReference>
<dbReference type="SUPFAM" id="SSF49503">
    <property type="entry name" value="Cupredoxins"/>
    <property type="match status" value="1"/>
</dbReference>
<reference evidence="11 12" key="1">
    <citation type="submission" date="2019-12" db="EMBL/GenBank/DDBJ databases">
        <authorList>
            <person name="Alioto T."/>
            <person name="Alioto T."/>
            <person name="Gomez Garrido J."/>
        </authorList>
    </citation>
    <scope>NUCLEOTIDE SEQUENCE [LARGE SCALE GENOMIC DNA]</scope>
</reference>
<keyword evidence="6" id="KW-1015">Disulfide bond</keyword>
<dbReference type="InterPro" id="IPR003245">
    <property type="entry name" value="Phytocyanin_dom"/>
</dbReference>
<dbReference type="Proteomes" id="UP000594638">
    <property type="component" value="Unassembled WGS sequence"/>
</dbReference>
<dbReference type="PANTHER" id="PTHR33021">
    <property type="entry name" value="BLUE COPPER PROTEIN"/>
    <property type="match status" value="1"/>
</dbReference>
<evidence type="ECO:0000256" key="9">
    <source>
        <dbReference type="ARBA" id="ARBA00035011"/>
    </source>
</evidence>
<keyword evidence="5" id="KW-0472">Membrane</keyword>
<evidence type="ECO:0000256" key="1">
    <source>
        <dbReference type="ARBA" id="ARBA00004609"/>
    </source>
</evidence>
<evidence type="ECO:0000256" key="2">
    <source>
        <dbReference type="ARBA" id="ARBA00022475"/>
    </source>
</evidence>
<dbReference type="GO" id="GO:0098552">
    <property type="term" value="C:side of membrane"/>
    <property type="evidence" value="ECO:0007669"/>
    <property type="project" value="UniProtKB-KW"/>
</dbReference>
<name>A0A8S0Q3A8_OLEEU</name>